<dbReference type="PANTHER" id="PTHR44942">
    <property type="entry name" value="METHYLTRANSF_11 DOMAIN-CONTAINING PROTEIN"/>
    <property type="match status" value="1"/>
</dbReference>
<accession>A0A1Z4M0W9</accession>
<organism evidence="5 6">
    <name type="scientific">Calothrix parasitica NIES-267</name>
    <dbReference type="NCBI Taxonomy" id="1973488"/>
    <lineage>
        <taxon>Bacteria</taxon>
        <taxon>Bacillati</taxon>
        <taxon>Cyanobacteriota</taxon>
        <taxon>Cyanophyceae</taxon>
        <taxon>Nostocales</taxon>
        <taxon>Calotrichaceae</taxon>
        <taxon>Calothrix</taxon>
    </lineage>
</organism>
<dbReference type="PANTHER" id="PTHR44942:SF4">
    <property type="entry name" value="METHYLTRANSFERASE TYPE 11 DOMAIN-CONTAINING PROTEIN"/>
    <property type="match status" value="1"/>
</dbReference>
<reference evidence="5 6" key="1">
    <citation type="submission" date="2017-06" db="EMBL/GenBank/DDBJ databases">
        <title>Genome sequencing of cyanobaciteial culture collection at National Institute for Environmental Studies (NIES).</title>
        <authorList>
            <person name="Hirose Y."/>
            <person name="Shimura Y."/>
            <person name="Fujisawa T."/>
            <person name="Nakamura Y."/>
            <person name="Kawachi M."/>
        </authorList>
    </citation>
    <scope>NUCLEOTIDE SEQUENCE [LARGE SCALE GENOMIC DNA]</scope>
    <source>
        <strain evidence="5 6">NIES-267</strain>
    </source>
</reference>
<dbReference type="GO" id="GO:0032259">
    <property type="term" value="P:methylation"/>
    <property type="evidence" value="ECO:0007669"/>
    <property type="project" value="UniProtKB-KW"/>
</dbReference>
<evidence type="ECO:0000259" key="4">
    <source>
        <dbReference type="Pfam" id="PF08241"/>
    </source>
</evidence>
<dbReference type="EMBL" id="AP018227">
    <property type="protein sequence ID" value="BAY87133.1"/>
    <property type="molecule type" value="Genomic_DNA"/>
</dbReference>
<dbReference type="CDD" id="cd02440">
    <property type="entry name" value="AdoMet_MTases"/>
    <property type="match status" value="1"/>
</dbReference>
<gene>
    <name evidence="5" type="ORF">NIES267_66510</name>
</gene>
<protein>
    <submittedName>
        <fullName evidence="5">Type 11 methyltransferase</fullName>
    </submittedName>
</protein>
<dbReference type="InterPro" id="IPR029063">
    <property type="entry name" value="SAM-dependent_MTases_sf"/>
</dbReference>
<keyword evidence="3 5" id="KW-0808">Transferase</keyword>
<dbReference type="InterPro" id="IPR051052">
    <property type="entry name" value="Diverse_substrate_MTase"/>
</dbReference>
<evidence type="ECO:0000256" key="2">
    <source>
        <dbReference type="ARBA" id="ARBA00022603"/>
    </source>
</evidence>
<evidence type="ECO:0000313" key="6">
    <source>
        <dbReference type="Proteomes" id="UP000218418"/>
    </source>
</evidence>
<dbReference type="Pfam" id="PF08241">
    <property type="entry name" value="Methyltransf_11"/>
    <property type="match status" value="1"/>
</dbReference>
<evidence type="ECO:0000313" key="5">
    <source>
        <dbReference type="EMBL" id="BAY87133.1"/>
    </source>
</evidence>
<keyword evidence="6" id="KW-1185">Reference proteome</keyword>
<dbReference type="Proteomes" id="UP000218418">
    <property type="component" value="Chromosome"/>
</dbReference>
<feature type="domain" description="Methyltransferase type 11" evidence="4">
    <location>
        <begin position="52"/>
        <end position="140"/>
    </location>
</feature>
<dbReference type="SUPFAM" id="SSF53335">
    <property type="entry name" value="S-adenosyl-L-methionine-dependent methyltransferases"/>
    <property type="match status" value="1"/>
</dbReference>
<comment type="similarity">
    <text evidence="1">Belongs to the methyltransferase superfamily.</text>
</comment>
<dbReference type="AlphaFoldDB" id="A0A1Z4M0W9"/>
<dbReference type="InterPro" id="IPR013216">
    <property type="entry name" value="Methyltransf_11"/>
</dbReference>
<dbReference type="Gene3D" id="3.40.50.150">
    <property type="entry name" value="Vaccinia Virus protein VP39"/>
    <property type="match status" value="1"/>
</dbReference>
<proteinExistence type="inferred from homology"/>
<evidence type="ECO:0000256" key="3">
    <source>
        <dbReference type="ARBA" id="ARBA00022679"/>
    </source>
</evidence>
<evidence type="ECO:0000256" key="1">
    <source>
        <dbReference type="ARBA" id="ARBA00008361"/>
    </source>
</evidence>
<sequence>MNFNTPLYNLNPLNRFSDKAENYTKYRPLYPDEVIDKILENFASTNQLVAADIGAGTGIAARQLADKGVNVIAIEPNSAMREAAEKHQNVEWKNGSAEATNLPDASVDLITCFQAFHWFNPQPTLIEFRRIIKPQGRLAIVFQDINREDKFTQAYGELVSKAANNRPPTDFSSKIEPLRESLEFEYIDCYKFPYQQELDLSSLTGLAKSVSFISSEETVQKQLVNGLEDLYQRFCNQNGFVYLVYRNSVYLAGVS</sequence>
<dbReference type="OrthoDB" id="9797252at2"/>
<name>A0A1Z4M0W9_9CYAN</name>
<keyword evidence="2 5" id="KW-0489">Methyltransferase</keyword>
<dbReference type="GO" id="GO:0008757">
    <property type="term" value="F:S-adenosylmethionine-dependent methyltransferase activity"/>
    <property type="evidence" value="ECO:0007669"/>
    <property type="project" value="InterPro"/>
</dbReference>